<dbReference type="Proteomes" id="UP000642070">
    <property type="component" value="Unassembled WGS sequence"/>
</dbReference>
<sequence length="303" mass="32210">MKVWIAHETGRDLLGPLPAGAVVEVMPAPGELPSDPADVLFWVPPFLAKPDVVALVERMPALRVVQLMTAGADAWAGRLPERVTLCDARGVHDSPTAEWVVAAILSYLRCFPEFARAQERGHWAYRQTSELAGKRVLIVGAGSIGRALEARLVPFDVSITRVARRARAGVHGVDELPALLPEADVVVLLVPLTAETTGLVDKGFLQYLGDGALLVNAARGPVVDTAAVTEEAVSGRIGFAADVTDPEPLPADHALWRLPNVLITPHVAGSVPGLHRRAYGLAGEQLRRLAAGVALDNIVSDGY</sequence>
<dbReference type="PANTHER" id="PTHR43333">
    <property type="entry name" value="2-HACID_DH_C DOMAIN-CONTAINING PROTEIN"/>
    <property type="match status" value="1"/>
</dbReference>
<evidence type="ECO:0000256" key="1">
    <source>
        <dbReference type="ARBA" id="ARBA00023002"/>
    </source>
</evidence>
<proteinExistence type="predicted"/>
<dbReference type="Pfam" id="PF02826">
    <property type="entry name" value="2-Hacid_dh_C"/>
    <property type="match status" value="1"/>
</dbReference>
<keyword evidence="1" id="KW-0560">Oxidoreductase</keyword>
<dbReference type="GO" id="GO:0016491">
    <property type="term" value="F:oxidoreductase activity"/>
    <property type="evidence" value="ECO:0007669"/>
    <property type="project" value="UniProtKB-KW"/>
</dbReference>
<keyword evidence="5" id="KW-1185">Reference proteome</keyword>
<reference evidence="4" key="1">
    <citation type="journal article" date="2014" name="Int. J. Syst. Evol. Microbiol.">
        <title>Complete genome sequence of Corynebacterium casei LMG S-19264T (=DSM 44701T), isolated from a smear-ripened cheese.</title>
        <authorList>
            <consortium name="US DOE Joint Genome Institute (JGI-PGF)"/>
            <person name="Walter F."/>
            <person name="Albersmeier A."/>
            <person name="Kalinowski J."/>
            <person name="Ruckert C."/>
        </authorList>
    </citation>
    <scope>NUCLEOTIDE SEQUENCE</scope>
    <source>
        <strain evidence="4">JCM 19831</strain>
    </source>
</reference>
<accession>A0A917TDG5</accession>
<name>A0A917TDG5_9ACTN</name>
<dbReference type="SUPFAM" id="SSF51735">
    <property type="entry name" value="NAD(P)-binding Rossmann-fold domains"/>
    <property type="match status" value="1"/>
</dbReference>
<evidence type="ECO:0000313" key="5">
    <source>
        <dbReference type="Proteomes" id="UP000642070"/>
    </source>
</evidence>
<dbReference type="Gene3D" id="3.40.50.720">
    <property type="entry name" value="NAD(P)-binding Rossmann-like Domain"/>
    <property type="match status" value="2"/>
</dbReference>
<organism evidence="4 5">
    <name type="scientific">Dactylosporangium sucinum</name>
    <dbReference type="NCBI Taxonomy" id="1424081"/>
    <lineage>
        <taxon>Bacteria</taxon>
        <taxon>Bacillati</taxon>
        <taxon>Actinomycetota</taxon>
        <taxon>Actinomycetes</taxon>
        <taxon>Micromonosporales</taxon>
        <taxon>Micromonosporaceae</taxon>
        <taxon>Dactylosporangium</taxon>
    </lineage>
</organism>
<dbReference type="RefSeq" id="WP_190249561.1">
    <property type="nucleotide sequence ID" value="NZ_BMPI01000008.1"/>
</dbReference>
<protein>
    <submittedName>
        <fullName evidence="4">Dehydrogenase</fullName>
    </submittedName>
</protein>
<evidence type="ECO:0000313" key="4">
    <source>
        <dbReference type="EMBL" id="GGM19510.1"/>
    </source>
</evidence>
<dbReference type="GO" id="GO:0051287">
    <property type="term" value="F:NAD binding"/>
    <property type="evidence" value="ECO:0007669"/>
    <property type="project" value="InterPro"/>
</dbReference>
<dbReference type="EMBL" id="BMPI01000008">
    <property type="protein sequence ID" value="GGM19510.1"/>
    <property type="molecule type" value="Genomic_DNA"/>
</dbReference>
<dbReference type="InterPro" id="IPR006140">
    <property type="entry name" value="D-isomer_DH_NAD-bd"/>
</dbReference>
<reference evidence="4" key="2">
    <citation type="submission" date="2020-09" db="EMBL/GenBank/DDBJ databases">
        <authorList>
            <person name="Sun Q."/>
            <person name="Ohkuma M."/>
        </authorList>
    </citation>
    <scope>NUCLEOTIDE SEQUENCE</scope>
    <source>
        <strain evidence="4">JCM 19831</strain>
    </source>
</reference>
<gene>
    <name evidence="4" type="ORF">GCM10007977_021010</name>
</gene>
<evidence type="ECO:0000256" key="2">
    <source>
        <dbReference type="ARBA" id="ARBA00023027"/>
    </source>
</evidence>
<dbReference type="AlphaFoldDB" id="A0A917TDG5"/>
<keyword evidence="2" id="KW-0520">NAD</keyword>
<dbReference type="InterPro" id="IPR036291">
    <property type="entry name" value="NAD(P)-bd_dom_sf"/>
</dbReference>
<feature type="domain" description="D-isomer specific 2-hydroxyacid dehydrogenase NAD-binding" evidence="3">
    <location>
        <begin position="102"/>
        <end position="268"/>
    </location>
</feature>
<dbReference type="CDD" id="cd12166">
    <property type="entry name" value="2-Hacid_dh_7"/>
    <property type="match status" value="1"/>
</dbReference>
<comment type="caution">
    <text evidence="4">The sequence shown here is derived from an EMBL/GenBank/DDBJ whole genome shotgun (WGS) entry which is preliminary data.</text>
</comment>
<dbReference type="PANTHER" id="PTHR43333:SF1">
    <property type="entry name" value="D-ISOMER SPECIFIC 2-HYDROXYACID DEHYDROGENASE NAD-BINDING DOMAIN-CONTAINING PROTEIN"/>
    <property type="match status" value="1"/>
</dbReference>
<evidence type="ECO:0000259" key="3">
    <source>
        <dbReference type="Pfam" id="PF02826"/>
    </source>
</evidence>